<keyword evidence="8" id="KW-0808">Transferase</keyword>
<dbReference type="InterPro" id="IPR006195">
    <property type="entry name" value="aa-tRNA-synth_II"/>
</dbReference>
<organism evidence="20 21">
    <name type="scientific">Elysia marginata</name>
    <dbReference type="NCBI Taxonomy" id="1093978"/>
    <lineage>
        <taxon>Eukaryota</taxon>
        <taxon>Metazoa</taxon>
        <taxon>Spiralia</taxon>
        <taxon>Lophotrochozoa</taxon>
        <taxon>Mollusca</taxon>
        <taxon>Gastropoda</taxon>
        <taxon>Heterobranchia</taxon>
        <taxon>Euthyneura</taxon>
        <taxon>Panpulmonata</taxon>
        <taxon>Sacoglossa</taxon>
        <taxon>Placobranchoidea</taxon>
        <taxon>Plakobranchidae</taxon>
        <taxon>Elysia</taxon>
    </lineage>
</organism>
<evidence type="ECO:0000259" key="18">
    <source>
        <dbReference type="PROSITE" id="PS50109"/>
    </source>
</evidence>
<keyword evidence="6" id="KW-0597">Phosphoprotein</keyword>
<dbReference type="Pfam" id="PF02518">
    <property type="entry name" value="HATPase_c"/>
    <property type="match status" value="1"/>
</dbReference>
<dbReference type="Proteomes" id="UP000762676">
    <property type="component" value="Unassembled WGS sequence"/>
</dbReference>
<evidence type="ECO:0000256" key="6">
    <source>
        <dbReference type="ARBA" id="ARBA00022553"/>
    </source>
</evidence>
<dbReference type="EMBL" id="BMAT01005322">
    <property type="protein sequence ID" value="GFR91125.1"/>
    <property type="molecule type" value="Genomic_DNA"/>
</dbReference>
<evidence type="ECO:0000313" key="21">
    <source>
        <dbReference type="Proteomes" id="UP000762676"/>
    </source>
</evidence>
<evidence type="ECO:0000256" key="11">
    <source>
        <dbReference type="ARBA" id="ARBA00022777"/>
    </source>
</evidence>
<dbReference type="EC" id="2.7.13.3" evidence="4"/>
<keyword evidence="17" id="KW-0030">Aminoacyl-tRNA synthetase</keyword>
<keyword evidence="7 20" id="KW-0436">Ligase</keyword>
<dbReference type="GO" id="GO:0005737">
    <property type="term" value="C:cytoplasm"/>
    <property type="evidence" value="ECO:0007669"/>
    <property type="project" value="UniProtKB-SubCell"/>
</dbReference>
<dbReference type="GO" id="GO:0005524">
    <property type="term" value="F:ATP binding"/>
    <property type="evidence" value="ECO:0007669"/>
    <property type="project" value="UniProtKB-KW"/>
</dbReference>
<dbReference type="GO" id="GO:0005886">
    <property type="term" value="C:plasma membrane"/>
    <property type="evidence" value="ECO:0007669"/>
    <property type="project" value="UniProtKB-SubCell"/>
</dbReference>
<feature type="domain" description="Aminoacyl-transfer RNA synthetases class-II family profile" evidence="19">
    <location>
        <begin position="66"/>
        <end position="283"/>
    </location>
</feature>
<evidence type="ECO:0000256" key="14">
    <source>
        <dbReference type="ARBA" id="ARBA00022917"/>
    </source>
</evidence>
<proteinExistence type="predicted"/>
<gene>
    <name evidence="20" type="ORF">ElyMa_002585100</name>
</gene>
<dbReference type="PRINTS" id="PR00344">
    <property type="entry name" value="BCTRLSENSOR"/>
</dbReference>
<evidence type="ECO:0000256" key="4">
    <source>
        <dbReference type="ARBA" id="ARBA00012438"/>
    </source>
</evidence>
<dbReference type="PROSITE" id="PS50862">
    <property type="entry name" value="AA_TRNA_LIGASE_II"/>
    <property type="match status" value="1"/>
</dbReference>
<dbReference type="SMART" id="SM00387">
    <property type="entry name" value="HATPase_c"/>
    <property type="match status" value="1"/>
</dbReference>
<dbReference type="GO" id="GO:0004826">
    <property type="term" value="F:phenylalanine-tRNA ligase activity"/>
    <property type="evidence" value="ECO:0007669"/>
    <property type="project" value="InterPro"/>
</dbReference>
<dbReference type="InterPro" id="IPR002319">
    <property type="entry name" value="Phenylalanyl-tRNA_Synthase"/>
</dbReference>
<sequence length="483" mass="55196">MLKSIPPDQKKAFGQHINALKNAVTEKVEQLLNSAQSNKTEQVEKTDLTKISEQVEIGSRHPISIIKNEIINIFSSIGFGISSGPEIEDDWHNFTALNLPEYHPARDMQDTFFIQTNPDILLRTHTSSVQVRYMEDHKPPIRTISPGRVFRNEAISARSHCLFHQIEGLYIDENVSFSDLRQTLMYFSKQMFGESKIRLRPSYFPFTEPSAEVDIYWGLKTESDYRITKGTGWLEVLGCGMVDPNVFENCGIDSCKYSGFAFGYVLTLLEGASKDEVLIERYLERTYKAVKRLVYIAKDLDLITSLEVGELQLEYEIFDIISAIEGIFEMLEIKAEQKKISLNFDKPYPPTQVYADKERIQQAITNLLYNSIKYGRIKGSTEVCVEEYAKGKIIIKISDNGEGIKEQDISRIFERFYRVERSRSRKEGGSGLGLSIVKHIVEAHEEEIFVNTTYGVGTEFSFTLEKAKPTKIIQNQISQIIKP</sequence>
<evidence type="ECO:0000256" key="16">
    <source>
        <dbReference type="ARBA" id="ARBA00023136"/>
    </source>
</evidence>
<dbReference type="InterPro" id="IPR004188">
    <property type="entry name" value="Phe-tRNA_ligase_II_N"/>
</dbReference>
<dbReference type="InterPro" id="IPR005467">
    <property type="entry name" value="His_kinase_dom"/>
</dbReference>
<keyword evidence="9" id="KW-0479">Metal-binding</keyword>
<comment type="caution">
    <text evidence="20">The sequence shown here is derived from an EMBL/GenBank/DDBJ whole genome shotgun (WGS) entry which is preliminary data.</text>
</comment>
<dbReference type="Gene3D" id="3.30.565.10">
    <property type="entry name" value="Histidine kinase-like ATPase, C-terminal domain"/>
    <property type="match status" value="1"/>
</dbReference>
<evidence type="ECO:0000256" key="12">
    <source>
        <dbReference type="ARBA" id="ARBA00022840"/>
    </source>
</evidence>
<keyword evidence="21" id="KW-1185">Reference proteome</keyword>
<evidence type="ECO:0000256" key="1">
    <source>
        <dbReference type="ARBA" id="ARBA00000085"/>
    </source>
</evidence>
<dbReference type="GO" id="GO:0046872">
    <property type="term" value="F:metal ion binding"/>
    <property type="evidence" value="ECO:0007669"/>
    <property type="project" value="UniProtKB-KW"/>
</dbReference>
<evidence type="ECO:0000259" key="19">
    <source>
        <dbReference type="PROSITE" id="PS50862"/>
    </source>
</evidence>
<evidence type="ECO:0000256" key="2">
    <source>
        <dbReference type="ARBA" id="ARBA00004236"/>
    </source>
</evidence>
<evidence type="ECO:0000256" key="8">
    <source>
        <dbReference type="ARBA" id="ARBA00022679"/>
    </source>
</evidence>
<evidence type="ECO:0000313" key="20">
    <source>
        <dbReference type="EMBL" id="GFR91125.1"/>
    </source>
</evidence>
<dbReference type="SUPFAM" id="SSF55681">
    <property type="entry name" value="Class II aaRS and biotin synthetases"/>
    <property type="match status" value="1"/>
</dbReference>
<keyword evidence="5" id="KW-1003">Cell membrane</keyword>
<evidence type="ECO:0000256" key="17">
    <source>
        <dbReference type="ARBA" id="ARBA00023146"/>
    </source>
</evidence>
<dbReference type="Pfam" id="PF02912">
    <property type="entry name" value="Phe_tRNA-synt_N"/>
    <property type="match status" value="1"/>
</dbReference>
<evidence type="ECO:0000256" key="10">
    <source>
        <dbReference type="ARBA" id="ARBA00022741"/>
    </source>
</evidence>
<keyword evidence="16" id="KW-0472">Membrane</keyword>
<dbReference type="FunFam" id="3.30.565.10:FF:000023">
    <property type="entry name" value="PAS domain-containing sensor histidine kinase"/>
    <property type="match status" value="1"/>
</dbReference>
<dbReference type="CDD" id="cd00496">
    <property type="entry name" value="PheRS_alpha_core"/>
    <property type="match status" value="1"/>
</dbReference>
<dbReference type="InterPro" id="IPR003594">
    <property type="entry name" value="HATPase_dom"/>
</dbReference>
<evidence type="ECO:0000256" key="9">
    <source>
        <dbReference type="ARBA" id="ARBA00022723"/>
    </source>
</evidence>
<name>A0AAV4H2V3_9GAST</name>
<keyword evidence="15" id="KW-0902">Two-component regulatory system</keyword>
<accession>A0AAV4H2V3</accession>
<comment type="catalytic activity">
    <reaction evidence="1">
        <text>ATP + protein L-histidine = ADP + protein N-phospho-L-histidine.</text>
        <dbReference type="EC" id="2.7.13.3"/>
    </reaction>
</comment>
<dbReference type="Gene3D" id="3.30.930.10">
    <property type="entry name" value="Bira Bifunctional Protein, Domain 2"/>
    <property type="match status" value="1"/>
</dbReference>
<dbReference type="GO" id="GO:0000049">
    <property type="term" value="F:tRNA binding"/>
    <property type="evidence" value="ECO:0007669"/>
    <property type="project" value="InterPro"/>
</dbReference>
<evidence type="ECO:0000256" key="15">
    <source>
        <dbReference type="ARBA" id="ARBA00023012"/>
    </source>
</evidence>
<dbReference type="InterPro" id="IPR004358">
    <property type="entry name" value="Sig_transdc_His_kin-like_C"/>
</dbReference>
<dbReference type="GO" id="GO:0004673">
    <property type="term" value="F:protein histidine kinase activity"/>
    <property type="evidence" value="ECO:0007669"/>
    <property type="project" value="UniProtKB-EC"/>
</dbReference>
<keyword evidence="11" id="KW-0418">Kinase</keyword>
<evidence type="ECO:0000256" key="7">
    <source>
        <dbReference type="ARBA" id="ARBA00022598"/>
    </source>
</evidence>
<keyword evidence="10" id="KW-0547">Nucleotide-binding</keyword>
<keyword evidence="14" id="KW-0648">Protein biosynthesis</keyword>
<reference evidence="20 21" key="1">
    <citation type="journal article" date="2021" name="Elife">
        <title>Chloroplast acquisition without the gene transfer in kleptoplastic sea slugs, Plakobranchus ocellatus.</title>
        <authorList>
            <person name="Maeda T."/>
            <person name="Takahashi S."/>
            <person name="Yoshida T."/>
            <person name="Shimamura S."/>
            <person name="Takaki Y."/>
            <person name="Nagai Y."/>
            <person name="Toyoda A."/>
            <person name="Suzuki Y."/>
            <person name="Arimoto A."/>
            <person name="Ishii H."/>
            <person name="Satoh N."/>
            <person name="Nishiyama T."/>
            <person name="Hasebe M."/>
            <person name="Maruyama T."/>
            <person name="Minagawa J."/>
            <person name="Obokata J."/>
            <person name="Shigenobu S."/>
        </authorList>
    </citation>
    <scope>NUCLEOTIDE SEQUENCE [LARGE SCALE GENOMIC DNA]</scope>
</reference>
<dbReference type="PROSITE" id="PS50109">
    <property type="entry name" value="HIS_KIN"/>
    <property type="match status" value="1"/>
</dbReference>
<dbReference type="InterPro" id="IPR050736">
    <property type="entry name" value="Sensor_HK_Regulatory"/>
</dbReference>
<protein>
    <recommendedName>
        <fullName evidence="4">histidine kinase</fullName>
        <ecNumber evidence="4">2.7.13.3</ecNumber>
    </recommendedName>
</protein>
<dbReference type="GO" id="GO:0000160">
    <property type="term" value="P:phosphorelay signal transduction system"/>
    <property type="evidence" value="ECO:0007669"/>
    <property type="project" value="UniProtKB-KW"/>
</dbReference>
<dbReference type="GO" id="GO:0006432">
    <property type="term" value="P:phenylalanyl-tRNA aminoacylation"/>
    <property type="evidence" value="ECO:0007669"/>
    <property type="project" value="InterPro"/>
</dbReference>
<feature type="domain" description="Histidine kinase" evidence="18">
    <location>
        <begin position="280"/>
        <end position="468"/>
    </location>
</feature>
<dbReference type="InterPro" id="IPR045864">
    <property type="entry name" value="aa-tRNA-synth_II/BPL/LPL"/>
</dbReference>
<dbReference type="InterPro" id="IPR036890">
    <property type="entry name" value="HATPase_C_sf"/>
</dbReference>
<dbReference type="SUPFAM" id="SSF55874">
    <property type="entry name" value="ATPase domain of HSP90 chaperone/DNA topoisomerase II/histidine kinase"/>
    <property type="match status" value="1"/>
</dbReference>
<evidence type="ECO:0000256" key="5">
    <source>
        <dbReference type="ARBA" id="ARBA00022475"/>
    </source>
</evidence>
<keyword evidence="13" id="KW-0460">Magnesium</keyword>
<dbReference type="CDD" id="cd00075">
    <property type="entry name" value="HATPase"/>
    <property type="match status" value="1"/>
</dbReference>
<keyword evidence="12" id="KW-0067">ATP-binding</keyword>
<dbReference type="NCBIfam" id="TIGR00468">
    <property type="entry name" value="pheS"/>
    <property type="match status" value="1"/>
</dbReference>
<evidence type="ECO:0000256" key="3">
    <source>
        <dbReference type="ARBA" id="ARBA00004496"/>
    </source>
</evidence>
<dbReference type="PANTHER" id="PTHR43711">
    <property type="entry name" value="TWO-COMPONENT HISTIDINE KINASE"/>
    <property type="match status" value="1"/>
</dbReference>
<dbReference type="InterPro" id="IPR004529">
    <property type="entry name" value="Phe-tRNA-synth_IIc_asu"/>
</dbReference>
<dbReference type="Pfam" id="PF01409">
    <property type="entry name" value="tRNA-synt_2d"/>
    <property type="match status" value="1"/>
</dbReference>
<evidence type="ECO:0000256" key="13">
    <source>
        <dbReference type="ARBA" id="ARBA00022842"/>
    </source>
</evidence>
<dbReference type="PANTHER" id="PTHR43711:SF1">
    <property type="entry name" value="HISTIDINE KINASE 1"/>
    <property type="match status" value="1"/>
</dbReference>
<dbReference type="AlphaFoldDB" id="A0AAV4H2V3"/>
<comment type="subcellular location">
    <subcellularLocation>
        <location evidence="2">Cell membrane</location>
    </subcellularLocation>
    <subcellularLocation>
        <location evidence="3">Cytoplasm</location>
    </subcellularLocation>
</comment>